<dbReference type="Pfam" id="PF00486">
    <property type="entry name" value="Trans_reg_C"/>
    <property type="match status" value="1"/>
</dbReference>
<evidence type="ECO:0008006" key="9">
    <source>
        <dbReference type="Google" id="ProtNLM"/>
    </source>
</evidence>
<protein>
    <recommendedName>
        <fullName evidence="9">Two-component transcriptional response regulator, LuxR family</fullName>
    </recommendedName>
</protein>
<dbReference type="Pfam" id="PF00072">
    <property type="entry name" value="Response_reg"/>
    <property type="match status" value="1"/>
</dbReference>
<evidence type="ECO:0000259" key="6">
    <source>
        <dbReference type="PROSITE" id="PS50110"/>
    </source>
</evidence>
<dbReference type="Gene3D" id="1.10.10.10">
    <property type="entry name" value="Winged helix-like DNA-binding domain superfamily/Winged helix DNA-binding domain"/>
    <property type="match status" value="1"/>
</dbReference>
<dbReference type="Gene3D" id="6.10.250.690">
    <property type="match status" value="1"/>
</dbReference>
<dbReference type="FunFam" id="1.10.10.10:FF:000018">
    <property type="entry name" value="DNA-binding response regulator ResD"/>
    <property type="match status" value="1"/>
</dbReference>
<evidence type="ECO:0000256" key="5">
    <source>
        <dbReference type="ARBA" id="ARBA00023163"/>
    </source>
</evidence>
<dbReference type="PANTHER" id="PTHR48111:SF4">
    <property type="entry name" value="DNA-BINDING DUAL TRANSCRIPTIONAL REGULATOR OMPR"/>
    <property type="match status" value="1"/>
</dbReference>
<dbReference type="GO" id="GO:0005829">
    <property type="term" value="C:cytosol"/>
    <property type="evidence" value="ECO:0007669"/>
    <property type="project" value="TreeGrafter"/>
</dbReference>
<dbReference type="InterPro" id="IPR036388">
    <property type="entry name" value="WH-like_DNA-bd_sf"/>
</dbReference>
<keyword evidence="2" id="KW-0902">Two-component regulatory system</keyword>
<dbReference type="GO" id="GO:0006355">
    <property type="term" value="P:regulation of DNA-templated transcription"/>
    <property type="evidence" value="ECO:0007669"/>
    <property type="project" value="InterPro"/>
</dbReference>
<keyword evidence="3" id="KW-0805">Transcription regulation</keyword>
<dbReference type="SMART" id="SM00448">
    <property type="entry name" value="REC"/>
    <property type="match status" value="1"/>
</dbReference>
<keyword evidence="4" id="KW-0238">DNA-binding</keyword>
<evidence type="ECO:0000256" key="1">
    <source>
        <dbReference type="ARBA" id="ARBA00022553"/>
    </source>
</evidence>
<feature type="domain" description="Response regulatory" evidence="6">
    <location>
        <begin position="3"/>
        <end position="116"/>
    </location>
</feature>
<evidence type="ECO:0000256" key="4">
    <source>
        <dbReference type="ARBA" id="ARBA00023125"/>
    </source>
</evidence>
<keyword evidence="1" id="KW-0597">Phosphoprotein</keyword>
<dbReference type="InterPro" id="IPR001867">
    <property type="entry name" value="OmpR/PhoB-type_DNA-bd"/>
</dbReference>
<keyword evidence="5" id="KW-0804">Transcription</keyword>
<dbReference type="InterPro" id="IPR011006">
    <property type="entry name" value="CheY-like_superfamily"/>
</dbReference>
<evidence type="ECO:0000259" key="7">
    <source>
        <dbReference type="PROSITE" id="PS51755"/>
    </source>
</evidence>
<sequence>MASVVIIEDDQRIRELMARVLADKGYEVSGAATALDGLQQIVGSSPDVVVLDMGLPDLDGAELLKMIRAVTDVPVIVATARSEDRDVIRTLNAGADDYLVKPFSVDQLEARLRAVLRRSAAEASTSVIVVGGLRVHPGARVASLNGTTIQLSPKEFDLLVYLAEREGVVVSKRQLMAEVWRQPYGGSEKTVDVHISWLRKKLGESAAEPGYIETVFGVGIKLVDPT</sequence>
<evidence type="ECO:0000256" key="2">
    <source>
        <dbReference type="ARBA" id="ARBA00023012"/>
    </source>
</evidence>
<dbReference type="PANTHER" id="PTHR48111">
    <property type="entry name" value="REGULATOR OF RPOS"/>
    <property type="match status" value="1"/>
</dbReference>
<dbReference type="AlphaFoldDB" id="A0A3B0SPH5"/>
<feature type="domain" description="OmpR/PhoB-type" evidence="7">
    <location>
        <begin position="125"/>
        <end position="224"/>
    </location>
</feature>
<evidence type="ECO:0000256" key="3">
    <source>
        <dbReference type="ARBA" id="ARBA00023015"/>
    </source>
</evidence>
<organism evidence="8">
    <name type="scientific">hydrothermal vent metagenome</name>
    <dbReference type="NCBI Taxonomy" id="652676"/>
    <lineage>
        <taxon>unclassified sequences</taxon>
        <taxon>metagenomes</taxon>
        <taxon>ecological metagenomes</taxon>
    </lineage>
</organism>
<dbReference type="EMBL" id="UOEI01000468">
    <property type="protein sequence ID" value="VAW06360.1"/>
    <property type="molecule type" value="Genomic_DNA"/>
</dbReference>
<dbReference type="SUPFAM" id="SSF52172">
    <property type="entry name" value="CheY-like"/>
    <property type="match status" value="1"/>
</dbReference>
<dbReference type="GO" id="GO:0000156">
    <property type="term" value="F:phosphorelay response regulator activity"/>
    <property type="evidence" value="ECO:0007669"/>
    <property type="project" value="TreeGrafter"/>
</dbReference>
<dbReference type="SMART" id="SM00862">
    <property type="entry name" value="Trans_reg_C"/>
    <property type="match status" value="1"/>
</dbReference>
<name>A0A3B0SPH5_9ZZZZ</name>
<dbReference type="GO" id="GO:0000976">
    <property type="term" value="F:transcription cis-regulatory region binding"/>
    <property type="evidence" value="ECO:0007669"/>
    <property type="project" value="TreeGrafter"/>
</dbReference>
<evidence type="ECO:0000313" key="8">
    <source>
        <dbReference type="EMBL" id="VAW06360.1"/>
    </source>
</evidence>
<reference evidence="8" key="1">
    <citation type="submission" date="2018-06" db="EMBL/GenBank/DDBJ databases">
        <authorList>
            <person name="Zhirakovskaya E."/>
        </authorList>
    </citation>
    <scope>NUCLEOTIDE SEQUENCE</scope>
</reference>
<dbReference type="InterPro" id="IPR039420">
    <property type="entry name" value="WalR-like"/>
</dbReference>
<dbReference type="PROSITE" id="PS50110">
    <property type="entry name" value="RESPONSE_REGULATORY"/>
    <property type="match status" value="1"/>
</dbReference>
<accession>A0A3B0SPH5</accession>
<dbReference type="Gene3D" id="3.40.50.2300">
    <property type="match status" value="1"/>
</dbReference>
<dbReference type="InterPro" id="IPR001789">
    <property type="entry name" value="Sig_transdc_resp-reg_receiver"/>
</dbReference>
<gene>
    <name evidence="8" type="ORF">MNBD_ACTINO01-291</name>
</gene>
<dbReference type="CDD" id="cd00383">
    <property type="entry name" value="trans_reg_C"/>
    <property type="match status" value="1"/>
</dbReference>
<dbReference type="GO" id="GO:0032993">
    <property type="term" value="C:protein-DNA complex"/>
    <property type="evidence" value="ECO:0007669"/>
    <property type="project" value="TreeGrafter"/>
</dbReference>
<proteinExistence type="predicted"/>
<dbReference type="PROSITE" id="PS51755">
    <property type="entry name" value="OMPR_PHOB"/>
    <property type="match status" value="1"/>
</dbReference>